<name>A0ACC1HHD1_9FUNG</name>
<evidence type="ECO:0000313" key="1">
    <source>
        <dbReference type="EMBL" id="KAJ1673729.1"/>
    </source>
</evidence>
<keyword evidence="2" id="KW-1185">Reference proteome</keyword>
<comment type="caution">
    <text evidence="1">The sequence shown here is derived from an EMBL/GenBank/DDBJ whole genome shotgun (WGS) entry which is preliminary data.</text>
</comment>
<protein>
    <submittedName>
        <fullName evidence="1">Lumenal Hsp70 protein</fullName>
    </submittedName>
</protein>
<dbReference type="Proteomes" id="UP001145114">
    <property type="component" value="Unassembled WGS sequence"/>
</dbReference>
<proteinExistence type="predicted"/>
<evidence type="ECO:0000313" key="2">
    <source>
        <dbReference type="Proteomes" id="UP001145114"/>
    </source>
</evidence>
<gene>
    <name evidence="1" type="primary">LHS1_1</name>
    <name evidence="1" type="ORF">EV182_004675</name>
</gene>
<sequence length="336" mass="37700">MAIYNSTNPAYEKYLEELSAWNEAMQTAEGEATSSESELKSATTQPEKPKKQPKYIAERVTLDVKTMYTGANALNADDIKQAHALFRAMDTHDEASKERATNIYNLESLTYEVQEIIYDEVFIKVTTQGERDELESKARQASEWIEKDGDSASVQDIQARYDELMVVLDGLNYRKTQFERREEVAEALDMHLVTTRKLVDSYRVDYTGEELEPVKGALGDLEEALSEAEAWFEKKKAEQTALALTDDPVLTTEDMEARDKQVQRLLARVLTKKVKKIQVTTTDPAAEGGNSERSSQDSRQEKGDAEDNANGGADSETRGESEGRDGNAAEYAHDEL</sequence>
<dbReference type="EMBL" id="JAMZIH010006631">
    <property type="protein sequence ID" value="KAJ1673729.1"/>
    <property type="molecule type" value="Genomic_DNA"/>
</dbReference>
<accession>A0ACC1HHD1</accession>
<organism evidence="1 2">
    <name type="scientific">Spiromyces aspiralis</name>
    <dbReference type="NCBI Taxonomy" id="68401"/>
    <lineage>
        <taxon>Eukaryota</taxon>
        <taxon>Fungi</taxon>
        <taxon>Fungi incertae sedis</taxon>
        <taxon>Zoopagomycota</taxon>
        <taxon>Kickxellomycotina</taxon>
        <taxon>Kickxellomycetes</taxon>
        <taxon>Kickxellales</taxon>
        <taxon>Kickxellaceae</taxon>
        <taxon>Spiromyces</taxon>
    </lineage>
</organism>
<reference evidence="1" key="1">
    <citation type="submission" date="2022-06" db="EMBL/GenBank/DDBJ databases">
        <title>Phylogenomic reconstructions and comparative analyses of Kickxellomycotina fungi.</title>
        <authorList>
            <person name="Reynolds N.K."/>
            <person name="Stajich J.E."/>
            <person name="Barry K."/>
            <person name="Grigoriev I.V."/>
            <person name="Crous P."/>
            <person name="Smith M.E."/>
        </authorList>
    </citation>
    <scope>NUCLEOTIDE SEQUENCE</scope>
    <source>
        <strain evidence="1">RSA 2271</strain>
    </source>
</reference>